<sequence>MPFVLLLFSPKAERKTFLFYSIKKHLLGFISNSEADPVRFTRF</sequence>
<evidence type="ECO:0000313" key="1">
    <source>
        <dbReference type="EMBL" id="MBX70369.1"/>
    </source>
</evidence>
<accession>A0A2P2QTM2</accession>
<protein>
    <submittedName>
        <fullName evidence="1">Uncharacterized protein</fullName>
    </submittedName>
</protein>
<organism evidence="1">
    <name type="scientific">Rhizophora mucronata</name>
    <name type="common">Asiatic mangrove</name>
    <dbReference type="NCBI Taxonomy" id="61149"/>
    <lineage>
        <taxon>Eukaryota</taxon>
        <taxon>Viridiplantae</taxon>
        <taxon>Streptophyta</taxon>
        <taxon>Embryophyta</taxon>
        <taxon>Tracheophyta</taxon>
        <taxon>Spermatophyta</taxon>
        <taxon>Magnoliopsida</taxon>
        <taxon>eudicotyledons</taxon>
        <taxon>Gunneridae</taxon>
        <taxon>Pentapetalae</taxon>
        <taxon>rosids</taxon>
        <taxon>fabids</taxon>
        <taxon>Malpighiales</taxon>
        <taxon>Rhizophoraceae</taxon>
        <taxon>Rhizophora</taxon>
    </lineage>
</organism>
<name>A0A2P2QTM2_RHIMU</name>
<reference evidence="1" key="1">
    <citation type="submission" date="2018-02" db="EMBL/GenBank/DDBJ databases">
        <title>Rhizophora mucronata_Transcriptome.</title>
        <authorList>
            <person name="Meera S.P."/>
            <person name="Sreeshan A."/>
            <person name="Augustine A."/>
        </authorList>
    </citation>
    <scope>NUCLEOTIDE SEQUENCE</scope>
    <source>
        <tissue evidence="1">Leaf</tissue>
    </source>
</reference>
<dbReference type="AlphaFoldDB" id="A0A2P2QTM2"/>
<proteinExistence type="predicted"/>
<dbReference type="EMBL" id="GGEC01089885">
    <property type="protein sequence ID" value="MBX70369.1"/>
    <property type="molecule type" value="Transcribed_RNA"/>
</dbReference>